<keyword evidence="1" id="KW-0812">Transmembrane</keyword>
<keyword evidence="3" id="KW-1185">Reference proteome</keyword>
<reference evidence="2" key="1">
    <citation type="submission" date="2021-01" db="EMBL/GenBank/DDBJ databases">
        <title>Whole genome shotgun sequence of Planotetraspora thailandica NBRC 104271.</title>
        <authorList>
            <person name="Komaki H."/>
            <person name="Tamura T."/>
        </authorList>
    </citation>
    <scope>NUCLEOTIDE SEQUENCE</scope>
    <source>
        <strain evidence="2">NBRC 104271</strain>
    </source>
</reference>
<feature type="transmembrane region" description="Helical" evidence="1">
    <location>
        <begin position="6"/>
        <end position="25"/>
    </location>
</feature>
<evidence type="ECO:0000313" key="3">
    <source>
        <dbReference type="Proteomes" id="UP000605992"/>
    </source>
</evidence>
<dbReference type="Proteomes" id="UP000605992">
    <property type="component" value="Unassembled WGS sequence"/>
</dbReference>
<feature type="transmembrane region" description="Helical" evidence="1">
    <location>
        <begin position="69"/>
        <end position="88"/>
    </location>
</feature>
<protein>
    <submittedName>
        <fullName evidence="2">Uncharacterized protein</fullName>
    </submittedName>
</protein>
<comment type="caution">
    <text evidence="2">The sequence shown here is derived from an EMBL/GenBank/DDBJ whole genome shotgun (WGS) entry which is preliminary data.</text>
</comment>
<accession>A0A8J3V0S8</accession>
<organism evidence="2 3">
    <name type="scientific">Planotetraspora thailandica</name>
    <dbReference type="NCBI Taxonomy" id="487172"/>
    <lineage>
        <taxon>Bacteria</taxon>
        <taxon>Bacillati</taxon>
        <taxon>Actinomycetota</taxon>
        <taxon>Actinomycetes</taxon>
        <taxon>Streptosporangiales</taxon>
        <taxon>Streptosporangiaceae</taxon>
        <taxon>Planotetraspora</taxon>
    </lineage>
</organism>
<gene>
    <name evidence="2" type="ORF">Pth03_29400</name>
</gene>
<keyword evidence="1" id="KW-1133">Transmembrane helix</keyword>
<dbReference type="RefSeq" id="WP_239119033.1">
    <property type="nucleotide sequence ID" value="NZ_BOOR01000018.1"/>
</dbReference>
<feature type="transmembrane region" description="Helical" evidence="1">
    <location>
        <begin position="37"/>
        <end position="63"/>
    </location>
</feature>
<feature type="transmembrane region" description="Helical" evidence="1">
    <location>
        <begin position="109"/>
        <end position="131"/>
    </location>
</feature>
<proteinExistence type="predicted"/>
<evidence type="ECO:0000256" key="1">
    <source>
        <dbReference type="SAM" id="Phobius"/>
    </source>
</evidence>
<name>A0A8J3V0S8_9ACTN</name>
<evidence type="ECO:0000313" key="2">
    <source>
        <dbReference type="EMBL" id="GII54551.1"/>
    </source>
</evidence>
<dbReference type="AlphaFoldDB" id="A0A8J3V0S8"/>
<keyword evidence="1" id="KW-0472">Membrane</keyword>
<dbReference type="EMBL" id="BOOR01000018">
    <property type="protein sequence ID" value="GII54551.1"/>
    <property type="molecule type" value="Genomic_DNA"/>
</dbReference>
<sequence length="132" mass="14008">MHLAVLAAWTVSALAGVPLMVRWLADGGARRRVAKVTRFPGMLIVGHPALAVAGLGLWIGFILTQEDRYAWGALAVITTAALLGFAMLTRWLGGGRHARGASRGRPLTAILLHATTGLSTFVLIMLIATTIR</sequence>